<proteinExistence type="predicted"/>
<gene>
    <name evidence="1" type="ORF">TPE_2724</name>
</gene>
<dbReference type="PATRIC" id="fig|1291379.3.peg.2699"/>
<accession>S6A5A5</accession>
<dbReference type="Proteomes" id="UP000015620">
    <property type="component" value="Chromosome"/>
</dbReference>
<organism evidence="1 2">
    <name type="scientific">Treponema pedis str. T A4</name>
    <dbReference type="NCBI Taxonomy" id="1291379"/>
    <lineage>
        <taxon>Bacteria</taxon>
        <taxon>Pseudomonadati</taxon>
        <taxon>Spirochaetota</taxon>
        <taxon>Spirochaetia</taxon>
        <taxon>Spirochaetales</taxon>
        <taxon>Treponemataceae</taxon>
        <taxon>Treponema</taxon>
    </lineage>
</organism>
<dbReference type="KEGG" id="tped:TPE_2724"/>
<evidence type="ECO:0000313" key="2">
    <source>
        <dbReference type="Proteomes" id="UP000015620"/>
    </source>
</evidence>
<dbReference type="AlphaFoldDB" id="S6A5A5"/>
<dbReference type="STRING" id="1291379.TPE_2724"/>
<name>S6A5A5_9SPIR</name>
<sequence length="60" mass="7044">MYRGLQICQRPGFLSFIGRQIFFLHIYYNILSPDIQLKRERTAYGNLSLPHKIPGKSFLS</sequence>
<protein>
    <submittedName>
        <fullName evidence="1">Uncharacterized protein</fullName>
    </submittedName>
</protein>
<dbReference type="EMBL" id="CP004120">
    <property type="protein sequence ID" value="AGT45196.1"/>
    <property type="molecule type" value="Genomic_DNA"/>
</dbReference>
<dbReference type="HOGENOM" id="CLU_2940477_0_0_12"/>
<keyword evidence="2" id="KW-1185">Reference proteome</keyword>
<reference evidence="1 2" key="1">
    <citation type="journal article" date="2013" name="PLoS ONE">
        <title>Genome-Wide Relatedness of Treponema pedis, from Gingiva and Necrotic Skin Lesions of Pigs, with the Human Oral Pathogen Treponema denticola.</title>
        <authorList>
            <person name="Svartstrom O."/>
            <person name="Mushtaq M."/>
            <person name="Pringle M."/>
            <person name="Segerman B."/>
        </authorList>
    </citation>
    <scope>NUCLEOTIDE SEQUENCE [LARGE SCALE GENOMIC DNA]</scope>
    <source>
        <strain evidence="1">T A4</strain>
    </source>
</reference>
<evidence type="ECO:0000313" key="1">
    <source>
        <dbReference type="EMBL" id="AGT45196.1"/>
    </source>
</evidence>